<organism evidence="2 3">
    <name type="scientific">Niallia hominis</name>
    <dbReference type="NCBI Taxonomy" id="3133173"/>
    <lineage>
        <taxon>Bacteria</taxon>
        <taxon>Bacillati</taxon>
        <taxon>Bacillota</taxon>
        <taxon>Bacilli</taxon>
        <taxon>Bacillales</taxon>
        <taxon>Bacillaceae</taxon>
        <taxon>Niallia</taxon>
    </lineage>
</organism>
<dbReference type="CDD" id="cd00085">
    <property type="entry name" value="HNHc"/>
    <property type="match status" value="1"/>
</dbReference>
<dbReference type="InterPro" id="IPR051083">
    <property type="entry name" value="GrpII_Intron_Splice-Mob/Def"/>
</dbReference>
<keyword evidence="3" id="KW-1185">Reference proteome</keyword>
<gene>
    <name evidence="2" type="primary">ltrA</name>
    <name evidence="2" type="ORF">WMO63_08585</name>
</gene>
<evidence type="ECO:0000259" key="1">
    <source>
        <dbReference type="PROSITE" id="PS50878"/>
    </source>
</evidence>
<keyword evidence="2" id="KW-0808">Transferase</keyword>
<dbReference type="InterPro" id="IPR003615">
    <property type="entry name" value="HNH_nuc"/>
</dbReference>
<comment type="caution">
    <text evidence="2">The sequence shown here is derived from an EMBL/GenBank/DDBJ whole genome shotgun (WGS) entry which is preliminary data.</text>
</comment>
<reference evidence="2 3" key="1">
    <citation type="submission" date="2024-03" db="EMBL/GenBank/DDBJ databases">
        <title>Human intestinal bacterial collection.</title>
        <authorList>
            <person name="Pauvert C."/>
            <person name="Hitch T.C.A."/>
            <person name="Clavel T."/>
        </authorList>
    </citation>
    <scope>NUCLEOTIDE SEQUENCE [LARGE SCALE GENOMIC DNA]</scope>
    <source>
        <strain evidence="2 3">CLA-SR-H024</strain>
    </source>
</reference>
<dbReference type="InterPro" id="IPR030931">
    <property type="entry name" value="Group_II_RT_mat"/>
</dbReference>
<dbReference type="PANTHER" id="PTHR34047:SF8">
    <property type="entry name" value="PROTEIN YKFC"/>
    <property type="match status" value="1"/>
</dbReference>
<name>A0ABV1EXA7_9BACI</name>
<dbReference type="Gene3D" id="1.10.30.50">
    <property type="match status" value="1"/>
</dbReference>
<dbReference type="EC" id="2.7.7.49" evidence="2"/>
<protein>
    <submittedName>
        <fullName evidence="2">Group II intron reverse transcriptase/maturase</fullName>
        <ecNumber evidence="2">2.7.7.49</ecNumber>
    </submittedName>
</protein>
<sequence>MAVANSRIVQNVKKSKLRNAEYYRMQDTFDMLHEQSKSGSMFKNLMGIISSSENIKLAYRNIKKNIGSKTAGVDGRKITDIAKLTEEQFIGYVRNKLRDYKPKAVRRVEIPKPNGETRPLGIPAIWDRVIQQCILQVLEPIVEAKFSDRSHGFRPNRSVENAIAQSYRLMQKSKMSYVIDIDIKGFFDNVSHVKLLKQMWTLGIRDKNLLCIISKMLKAKIKLPNGEIIENPKGTPQGGILSPLLSNIVLNELDMWIESQWENIRTKKNLLQYHKKKDGHADKGYKYRTLRKTKLKECYIVRYADDFKVFCNNPNHAKRLFIATQKWLKDRLDLEISEEKSKIVNLKKDYSEFLGFKMKLIPKGSRWIVKSQMCDKAKQRTKDNLKELINGIRYDSGTNDQQRKVALYNSTVIGLHQYFRIATMISQDMGNIAYEVNACLKDHRMKRRVKKTGHISSEFIRKEYGISKQMRFVSTDPFLPIGFIKHKSPMMKRNIVNAYTKEGRLEIHKNLTTVNISTMRFLMENPVRNRSVEYNDNRIALFSGQRGKCRVTGNELNPYSIHCHHIIPRTMGGTDEYKNLCLIDREIHILLHAVDEETISRYIQLIPNKQSLNKLNTLRKKMELDEITI</sequence>
<keyword evidence="2" id="KW-0695">RNA-directed DNA polymerase</keyword>
<feature type="domain" description="Reverse transcriptase" evidence="1">
    <location>
        <begin position="91"/>
        <end position="358"/>
    </location>
</feature>
<keyword evidence="2" id="KW-0548">Nucleotidyltransferase</keyword>
<dbReference type="InterPro" id="IPR043502">
    <property type="entry name" value="DNA/RNA_pol_sf"/>
</dbReference>
<dbReference type="GO" id="GO:0003964">
    <property type="term" value="F:RNA-directed DNA polymerase activity"/>
    <property type="evidence" value="ECO:0007669"/>
    <property type="project" value="UniProtKB-KW"/>
</dbReference>
<dbReference type="Pfam" id="PF00078">
    <property type="entry name" value="RVT_1"/>
    <property type="match status" value="1"/>
</dbReference>
<accession>A0ABV1EXA7</accession>
<dbReference type="EMBL" id="JBBMFN010000015">
    <property type="protein sequence ID" value="MEQ2465723.1"/>
    <property type="molecule type" value="Genomic_DNA"/>
</dbReference>
<evidence type="ECO:0000313" key="2">
    <source>
        <dbReference type="EMBL" id="MEQ2465723.1"/>
    </source>
</evidence>
<dbReference type="NCBIfam" id="TIGR04416">
    <property type="entry name" value="group_II_RT_mat"/>
    <property type="match status" value="1"/>
</dbReference>
<dbReference type="PANTHER" id="PTHR34047">
    <property type="entry name" value="NUCLEAR INTRON MATURASE 1, MITOCHONDRIAL-RELATED"/>
    <property type="match status" value="1"/>
</dbReference>
<evidence type="ECO:0000313" key="3">
    <source>
        <dbReference type="Proteomes" id="UP001465426"/>
    </source>
</evidence>
<proteinExistence type="predicted"/>
<dbReference type="InterPro" id="IPR000477">
    <property type="entry name" value="RT_dom"/>
</dbReference>
<dbReference type="CDD" id="cd01651">
    <property type="entry name" value="RT_G2_intron"/>
    <property type="match status" value="1"/>
</dbReference>
<dbReference type="Proteomes" id="UP001465426">
    <property type="component" value="Unassembled WGS sequence"/>
</dbReference>
<dbReference type="SMART" id="SM00507">
    <property type="entry name" value="HNHc"/>
    <property type="match status" value="1"/>
</dbReference>
<dbReference type="SUPFAM" id="SSF56672">
    <property type="entry name" value="DNA/RNA polymerases"/>
    <property type="match status" value="1"/>
</dbReference>
<dbReference type="PROSITE" id="PS50878">
    <property type="entry name" value="RT_POL"/>
    <property type="match status" value="1"/>
</dbReference>